<sequence length="25" mass="3112">MYRFQQCTKYYKSCDSLPFSKYIPN</sequence>
<proteinExistence type="predicted"/>
<organism evidence="1">
    <name type="scientific">Arundo donax</name>
    <name type="common">Giant reed</name>
    <name type="synonym">Donax arundinaceus</name>
    <dbReference type="NCBI Taxonomy" id="35708"/>
    <lineage>
        <taxon>Eukaryota</taxon>
        <taxon>Viridiplantae</taxon>
        <taxon>Streptophyta</taxon>
        <taxon>Embryophyta</taxon>
        <taxon>Tracheophyta</taxon>
        <taxon>Spermatophyta</taxon>
        <taxon>Magnoliopsida</taxon>
        <taxon>Liliopsida</taxon>
        <taxon>Poales</taxon>
        <taxon>Poaceae</taxon>
        <taxon>PACMAD clade</taxon>
        <taxon>Arundinoideae</taxon>
        <taxon>Arundineae</taxon>
        <taxon>Arundo</taxon>
    </lineage>
</organism>
<dbReference type="AlphaFoldDB" id="A0A0A8Y396"/>
<dbReference type="EMBL" id="GBRH01277149">
    <property type="protein sequence ID" value="JAD20746.1"/>
    <property type="molecule type" value="Transcribed_RNA"/>
</dbReference>
<accession>A0A0A8Y396</accession>
<protein>
    <submittedName>
        <fullName evidence="1">Uncharacterized protein</fullName>
    </submittedName>
</protein>
<reference evidence="1" key="2">
    <citation type="journal article" date="2015" name="Data Brief">
        <title>Shoot transcriptome of the giant reed, Arundo donax.</title>
        <authorList>
            <person name="Barrero R.A."/>
            <person name="Guerrero F.D."/>
            <person name="Moolhuijzen P."/>
            <person name="Goolsby J.A."/>
            <person name="Tidwell J."/>
            <person name="Bellgard S.E."/>
            <person name="Bellgard M.I."/>
        </authorList>
    </citation>
    <scope>NUCLEOTIDE SEQUENCE</scope>
    <source>
        <tissue evidence="1">Shoot tissue taken approximately 20 cm above the soil surface</tissue>
    </source>
</reference>
<evidence type="ECO:0000313" key="1">
    <source>
        <dbReference type="EMBL" id="JAD20746.1"/>
    </source>
</evidence>
<name>A0A0A8Y396_ARUDO</name>
<reference evidence="1" key="1">
    <citation type="submission" date="2014-09" db="EMBL/GenBank/DDBJ databases">
        <authorList>
            <person name="Magalhaes I.L.F."/>
            <person name="Oliveira U."/>
            <person name="Santos F.R."/>
            <person name="Vidigal T.H.D.A."/>
            <person name="Brescovit A.D."/>
            <person name="Santos A.J."/>
        </authorList>
    </citation>
    <scope>NUCLEOTIDE SEQUENCE</scope>
    <source>
        <tissue evidence="1">Shoot tissue taken approximately 20 cm above the soil surface</tissue>
    </source>
</reference>